<feature type="region of interest" description="Disordered" evidence="1">
    <location>
        <begin position="108"/>
        <end position="127"/>
    </location>
</feature>
<dbReference type="OrthoDB" id="66982at2759"/>
<protein>
    <submittedName>
        <fullName evidence="2">Uncharacterized protein</fullName>
    </submittedName>
</protein>
<sequence length="127" mass="14803">MIRIRRRRCRKGDPPNLLRWLGAPQCESVVSSVLAFIGRETVAQFVDAAVAIRNSEEPNLFLNDDQHGHVASPNQKVPVQLRHYNEALRRCVGWRRRKDFLFGYYEEEEQNVPSKKPKVEENNETQT</sequence>
<gene>
    <name evidence="2" type="ORF">OESDEN_11535</name>
</gene>
<evidence type="ECO:0000256" key="1">
    <source>
        <dbReference type="SAM" id="MobiDB-lite"/>
    </source>
</evidence>
<keyword evidence="3" id="KW-1185">Reference proteome</keyword>
<proteinExistence type="predicted"/>
<dbReference type="AlphaFoldDB" id="A0A0B1SZV7"/>
<organism evidence="2 3">
    <name type="scientific">Oesophagostomum dentatum</name>
    <name type="common">Nodular worm</name>
    <dbReference type="NCBI Taxonomy" id="61180"/>
    <lineage>
        <taxon>Eukaryota</taxon>
        <taxon>Metazoa</taxon>
        <taxon>Ecdysozoa</taxon>
        <taxon>Nematoda</taxon>
        <taxon>Chromadorea</taxon>
        <taxon>Rhabditida</taxon>
        <taxon>Rhabditina</taxon>
        <taxon>Rhabditomorpha</taxon>
        <taxon>Strongyloidea</taxon>
        <taxon>Strongylidae</taxon>
        <taxon>Oesophagostomum</taxon>
    </lineage>
</organism>
<dbReference type="Proteomes" id="UP000053660">
    <property type="component" value="Unassembled WGS sequence"/>
</dbReference>
<evidence type="ECO:0000313" key="2">
    <source>
        <dbReference type="EMBL" id="KHJ88670.1"/>
    </source>
</evidence>
<accession>A0A0B1SZV7</accession>
<name>A0A0B1SZV7_OESDE</name>
<evidence type="ECO:0000313" key="3">
    <source>
        <dbReference type="Proteomes" id="UP000053660"/>
    </source>
</evidence>
<dbReference type="EMBL" id="KN555443">
    <property type="protein sequence ID" value="KHJ88670.1"/>
    <property type="molecule type" value="Genomic_DNA"/>
</dbReference>
<reference evidence="2 3" key="1">
    <citation type="submission" date="2014-03" db="EMBL/GenBank/DDBJ databases">
        <title>Draft genome of the hookworm Oesophagostomum dentatum.</title>
        <authorList>
            <person name="Mitreva M."/>
        </authorList>
    </citation>
    <scope>NUCLEOTIDE SEQUENCE [LARGE SCALE GENOMIC DNA]</scope>
    <source>
        <strain evidence="2 3">OD-Hann</strain>
    </source>
</reference>